<feature type="region of interest" description="Disordered" evidence="1">
    <location>
        <begin position="54"/>
        <end position="74"/>
    </location>
</feature>
<evidence type="ECO:0000256" key="1">
    <source>
        <dbReference type="SAM" id="MobiDB-lite"/>
    </source>
</evidence>
<feature type="region of interest" description="Disordered" evidence="1">
    <location>
        <begin position="109"/>
        <end position="128"/>
    </location>
</feature>
<accession>A0A4E0RMQ2</accession>
<keyword evidence="3" id="KW-1185">Reference proteome</keyword>
<name>A0A4E0RMQ2_FASHE</name>
<protein>
    <submittedName>
        <fullName evidence="2">Uncharacterized protein</fullName>
    </submittedName>
</protein>
<organism evidence="2 3">
    <name type="scientific">Fasciola hepatica</name>
    <name type="common">Liver fluke</name>
    <dbReference type="NCBI Taxonomy" id="6192"/>
    <lineage>
        <taxon>Eukaryota</taxon>
        <taxon>Metazoa</taxon>
        <taxon>Spiralia</taxon>
        <taxon>Lophotrochozoa</taxon>
        <taxon>Platyhelminthes</taxon>
        <taxon>Trematoda</taxon>
        <taxon>Digenea</taxon>
        <taxon>Plagiorchiida</taxon>
        <taxon>Echinostomata</taxon>
        <taxon>Echinostomatoidea</taxon>
        <taxon>Fasciolidae</taxon>
        <taxon>Fasciola</taxon>
    </lineage>
</organism>
<comment type="caution">
    <text evidence="2">The sequence shown here is derived from an EMBL/GenBank/DDBJ whole genome shotgun (WGS) entry which is preliminary data.</text>
</comment>
<proteinExistence type="predicted"/>
<gene>
    <name evidence="2" type="ORF">D915_002186</name>
</gene>
<dbReference type="AlphaFoldDB" id="A0A4E0RMQ2"/>
<evidence type="ECO:0000313" key="3">
    <source>
        <dbReference type="Proteomes" id="UP000230066"/>
    </source>
</evidence>
<reference evidence="2" key="1">
    <citation type="submission" date="2019-03" db="EMBL/GenBank/DDBJ databases">
        <title>Improved annotation for the trematode Fasciola hepatica.</title>
        <authorList>
            <person name="Choi Y.-J."/>
            <person name="Martin J."/>
            <person name="Mitreva M."/>
        </authorList>
    </citation>
    <scope>NUCLEOTIDE SEQUENCE [LARGE SCALE GENOMIC DNA]</scope>
</reference>
<evidence type="ECO:0000313" key="2">
    <source>
        <dbReference type="EMBL" id="THD27064.1"/>
    </source>
</evidence>
<dbReference type="EMBL" id="JXXN02000539">
    <property type="protein sequence ID" value="THD27064.1"/>
    <property type="molecule type" value="Genomic_DNA"/>
</dbReference>
<sequence>MSFSFGEDLEKLSKQDTVELTGYSAIKFPHTHLSDESSVEPSVILENLSTDLISKNSATSDPSQNPWNTRTKTSASNLNLKTVAMHSRDTRLGNKENMIPAESKYTFRARSKRENSENMKSQFGPRRGRRKLIDQSKLNEISSIVLSLENSSRLTEDELTMNSVAPESDTAFLNKRPTKMVIRGRRKLRALFDNRSGFELSLERSAVLPAQVGGSVMFDVSDKFPSVTVTRSDESVSTVTGESALSVAAETGTEICKSVPNLNSLSRSASRDPTNPHVVEKVPNVRARRAMKRSTRVTLRGRRNLGGALGDGEYFCVVYFVLTNRCVFAVDLCVCVLWC</sequence>
<dbReference type="Proteomes" id="UP000230066">
    <property type="component" value="Unassembled WGS sequence"/>
</dbReference>